<dbReference type="AlphaFoldDB" id="A0A1W1ZXU6"/>
<reference evidence="1 2" key="1">
    <citation type="submission" date="2017-04" db="EMBL/GenBank/DDBJ databases">
        <authorList>
            <person name="Afonso C.L."/>
            <person name="Miller P.J."/>
            <person name="Scott M.A."/>
            <person name="Spackman E."/>
            <person name="Goraichik I."/>
            <person name="Dimitrov K.M."/>
            <person name="Suarez D.L."/>
            <person name="Swayne D.E."/>
        </authorList>
    </citation>
    <scope>NUCLEOTIDE SEQUENCE [LARGE SCALE GENOMIC DNA]</scope>
    <source>
        <strain evidence="1 2">DSM 19625</strain>
    </source>
</reference>
<evidence type="ECO:0000313" key="2">
    <source>
        <dbReference type="Proteomes" id="UP000192678"/>
    </source>
</evidence>
<dbReference type="Proteomes" id="UP000192678">
    <property type="component" value="Unassembled WGS sequence"/>
</dbReference>
<name>A0A1W1ZXU6_9SPHI</name>
<gene>
    <name evidence="1" type="ORF">SAMN04488101_101124</name>
</gene>
<keyword evidence="2" id="KW-1185">Reference proteome</keyword>
<organism evidence="1 2">
    <name type="scientific">Pedobacter nyackensis</name>
    <dbReference type="NCBI Taxonomy" id="475255"/>
    <lineage>
        <taxon>Bacteria</taxon>
        <taxon>Pseudomonadati</taxon>
        <taxon>Bacteroidota</taxon>
        <taxon>Sphingobacteriia</taxon>
        <taxon>Sphingobacteriales</taxon>
        <taxon>Sphingobacteriaceae</taxon>
        <taxon>Pedobacter</taxon>
    </lineage>
</organism>
<proteinExistence type="predicted"/>
<sequence length="147" mass="16502">MKAQTTVKPTQEEGNILLSEFKGVKFQARRDNQSYDKKFDTYAECIEWIEEKGYEDFYPEIGFGSGVGNHHDNWSSLMAVVEKIESLGYDSRIHGNYSDGGFLCDFVDLENNEHGGSVSYVSKIEAVFDACVQLVGWLKLRQKGGGA</sequence>
<dbReference type="RefSeq" id="WP_084286728.1">
    <property type="nucleotide sequence ID" value="NZ_FWYB01000001.1"/>
</dbReference>
<accession>A0A1W1ZXU6</accession>
<dbReference type="EMBL" id="FWYB01000001">
    <property type="protein sequence ID" value="SMC53032.1"/>
    <property type="molecule type" value="Genomic_DNA"/>
</dbReference>
<protein>
    <submittedName>
        <fullName evidence="1">Uncharacterized protein</fullName>
    </submittedName>
</protein>
<evidence type="ECO:0000313" key="1">
    <source>
        <dbReference type="EMBL" id="SMC53032.1"/>
    </source>
</evidence>
<dbReference type="STRING" id="475255.SAMN04488101_101124"/>